<feature type="transmembrane region" description="Helical" evidence="1">
    <location>
        <begin position="377"/>
        <end position="403"/>
    </location>
</feature>
<comment type="caution">
    <text evidence="2">The sequence shown here is derived from an EMBL/GenBank/DDBJ whole genome shotgun (WGS) entry which is preliminary data.</text>
</comment>
<dbReference type="RefSeq" id="WP_204793818.1">
    <property type="nucleotide sequence ID" value="NZ_JACSNQ010000020.1"/>
</dbReference>
<evidence type="ECO:0000256" key="1">
    <source>
        <dbReference type="SAM" id="Phobius"/>
    </source>
</evidence>
<feature type="transmembrane region" description="Helical" evidence="1">
    <location>
        <begin position="79"/>
        <end position="96"/>
    </location>
</feature>
<feature type="transmembrane region" description="Helical" evidence="1">
    <location>
        <begin position="415"/>
        <end position="435"/>
    </location>
</feature>
<gene>
    <name evidence="2" type="ORF">H9X80_08025</name>
</gene>
<keyword evidence="3" id="KW-1185">Reference proteome</keyword>
<feature type="transmembrane region" description="Helical" evidence="1">
    <location>
        <begin position="9"/>
        <end position="27"/>
    </location>
</feature>
<feature type="transmembrane region" description="Helical" evidence="1">
    <location>
        <begin position="33"/>
        <end position="49"/>
    </location>
</feature>
<protein>
    <recommendedName>
        <fullName evidence="4">O-antigen ligase domain-containing protein</fullName>
    </recommendedName>
</protein>
<feature type="transmembrane region" description="Helical" evidence="1">
    <location>
        <begin position="274"/>
        <end position="294"/>
    </location>
</feature>
<sequence>MLQERILKYIYLILPLAFVVILVSFTIILHNPIIGSLVCVGISFVPILLSNPKRTLYFLLAYSFIVRFLVGDLGLPSALNYVCDVLLVLVSFLILTQKKHDSNSSPEFTIFGVIVFVFFAVATFSALLNCVSPLLYLWAVRNTFRLFIMIFCCVRLLSREDILKLTKAATIFYWINFCICLYQYFVIGTGQDNTNGLFGTQSGGNGMMNVLMFTISAIYIFGFVHKRYGQASLIMILTSNCILASLAEIKIYYVELAILVVVSIIINRVSIRSLFTAAILLITIAVGVQVLIYFNPGFKDFFVLDNMIASASEGGYSSEYDLNRLTAVTTLNSMFMDSPLLRAIGLGFGSGQFSQYFQSDLYAVWGETLNWNWFTDAAIFLETGWIGLSLYISAIVSIGVCAFRHRNDAPKFRWILNLSICLSVFCVFLIMYNASLTTDPSCYFIGIILAVPFIFSIKIIDDAPLSESDAITENAMTGLRF</sequence>
<keyword evidence="1" id="KW-0812">Transmembrane</keyword>
<feature type="transmembrane region" description="Helical" evidence="1">
    <location>
        <begin position="108"/>
        <end position="128"/>
    </location>
</feature>
<keyword evidence="1" id="KW-0472">Membrane</keyword>
<keyword evidence="1" id="KW-1133">Transmembrane helix</keyword>
<name>A0ABS2F4J1_9ACTN</name>
<reference evidence="2 3" key="1">
    <citation type="journal article" date="2021" name="Sci. Rep.">
        <title>The distribution of antibiotic resistance genes in chicken gut microbiota commensals.</title>
        <authorList>
            <person name="Juricova H."/>
            <person name="Matiasovicova J."/>
            <person name="Kubasova T."/>
            <person name="Cejkova D."/>
            <person name="Rychlik I."/>
        </authorList>
    </citation>
    <scope>NUCLEOTIDE SEQUENCE [LARGE SCALE GENOMIC DNA]</scope>
    <source>
        <strain evidence="2 3">An794</strain>
    </source>
</reference>
<feature type="transmembrane region" description="Helical" evidence="1">
    <location>
        <begin position="441"/>
        <end position="460"/>
    </location>
</feature>
<accession>A0ABS2F4J1</accession>
<dbReference type="EMBL" id="JACSNQ010000020">
    <property type="protein sequence ID" value="MBM6775482.1"/>
    <property type="molecule type" value="Genomic_DNA"/>
</dbReference>
<feature type="transmembrane region" description="Helical" evidence="1">
    <location>
        <begin position="134"/>
        <end position="157"/>
    </location>
</feature>
<evidence type="ECO:0000313" key="3">
    <source>
        <dbReference type="Proteomes" id="UP000712527"/>
    </source>
</evidence>
<proteinExistence type="predicted"/>
<evidence type="ECO:0008006" key="4">
    <source>
        <dbReference type="Google" id="ProtNLM"/>
    </source>
</evidence>
<feature type="transmembrane region" description="Helical" evidence="1">
    <location>
        <begin position="253"/>
        <end position="269"/>
    </location>
</feature>
<organism evidence="2 3">
    <name type="scientific">Olsenella profusa</name>
    <dbReference type="NCBI Taxonomy" id="138595"/>
    <lineage>
        <taxon>Bacteria</taxon>
        <taxon>Bacillati</taxon>
        <taxon>Actinomycetota</taxon>
        <taxon>Coriobacteriia</taxon>
        <taxon>Coriobacteriales</taxon>
        <taxon>Atopobiaceae</taxon>
        <taxon>Olsenella</taxon>
    </lineage>
</organism>
<evidence type="ECO:0000313" key="2">
    <source>
        <dbReference type="EMBL" id="MBM6775482.1"/>
    </source>
</evidence>
<feature type="transmembrane region" description="Helical" evidence="1">
    <location>
        <begin position="169"/>
        <end position="187"/>
    </location>
</feature>
<feature type="transmembrane region" description="Helical" evidence="1">
    <location>
        <begin position="207"/>
        <end position="224"/>
    </location>
</feature>
<dbReference type="Proteomes" id="UP000712527">
    <property type="component" value="Unassembled WGS sequence"/>
</dbReference>